<evidence type="ECO:0000313" key="3">
    <source>
        <dbReference type="Proteomes" id="UP000076722"/>
    </source>
</evidence>
<proteinExistence type="predicted"/>
<protein>
    <submittedName>
        <fullName evidence="2">Uncharacterized protein</fullName>
    </submittedName>
</protein>
<sequence length="173" mass="19705">MASRDQFTQFRAQRAQVELKHLEDIVNQLPSRTSNRDPPRMLHVRHLRTKSDLCGLVCSPDKRCSCREVDHHYRDSVMKPGWIFRMPIATQAVLNHVFRAAGLFPHKLHPWAAYGQPHEGSLEPSLKSCFEQGAWNPSIRAAVPWSGSVQDGPDHFSLGESSRNQSQRNGAEW</sequence>
<dbReference type="AlphaFoldDB" id="A0A164Y9F1"/>
<accession>A0A164Y9F1</accession>
<gene>
    <name evidence="2" type="ORF">SISNIDRAFT_533549</name>
</gene>
<reference evidence="2 3" key="1">
    <citation type="journal article" date="2016" name="Mol. Biol. Evol.">
        <title>Comparative Genomics of Early-Diverging Mushroom-Forming Fungi Provides Insights into the Origins of Lignocellulose Decay Capabilities.</title>
        <authorList>
            <person name="Nagy L.G."/>
            <person name="Riley R."/>
            <person name="Tritt A."/>
            <person name="Adam C."/>
            <person name="Daum C."/>
            <person name="Floudas D."/>
            <person name="Sun H."/>
            <person name="Yadav J.S."/>
            <person name="Pangilinan J."/>
            <person name="Larsson K.H."/>
            <person name="Matsuura K."/>
            <person name="Barry K."/>
            <person name="Labutti K."/>
            <person name="Kuo R."/>
            <person name="Ohm R.A."/>
            <person name="Bhattacharya S.S."/>
            <person name="Shirouzu T."/>
            <person name="Yoshinaga Y."/>
            <person name="Martin F.M."/>
            <person name="Grigoriev I.V."/>
            <person name="Hibbett D.S."/>
        </authorList>
    </citation>
    <scope>NUCLEOTIDE SEQUENCE [LARGE SCALE GENOMIC DNA]</scope>
    <source>
        <strain evidence="2 3">HHB9708</strain>
    </source>
</reference>
<name>A0A164Y9F1_9AGAM</name>
<feature type="region of interest" description="Disordered" evidence="1">
    <location>
        <begin position="153"/>
        <end position="173"/>
    </location>
</feature>
<feature type="compositionally biased region" description="Polar residues" evidence="1">
    <location>
        <begin position="159"/>
        <end position="173"/>
    </location>
</feature>
<evidence type="ECO:0000313" key="2">
    <source>
        <dbReference type="EMBL" id="KZS96708.1"/>
    </source>
</evidence>
<evidence type="ECO:0000256" key="1">
    <source>
        <dbReference type="SAM" id="MobiDB-lite"/>
    </source>
</evidence>
<organism evidence="2 3">
    <name type="scientific">Sistotremastrum niveocremeum HHB9708</name>
    <dbReference type="NCBI Taxonomy" id="1314777"/>
    <lineage>
        <taxon>Eukaryota</taxon>
        <taxon>Fungi</taxon>
        <taxon>Dikarya</taxon>
        <taxon>Basidiomycota</taxon>
        <taxon>Agaricomycotina</taxon>
        <taxon>Agaricomycetes</taxon>
        <taxon>Sistotremastrales</taxon>
        <taxon>Sistotremastraceae</taxon>
        <taxon>Sertulicium</taxon>
        <taxon>Sertulicium niveocremeum</taxon>
    </lineage>
</organism>
<keyword evidence="3" id="KW-1185">Reference proteome</keyword>
<dbReference type="EMBL" id="KV419398">
    <property type="protein sequence ID" value="KZS96708.1"/>
    <property type="molecule type" value="Genomic_DNA"/>
</dbReference>
<dbReference type="Proteomes" id="UP000076722">
    <property type="component" value="Unassembled WGS sequence"/>
</dbReference>